<name>A0A0C2MLJ8_THEKT</name>
<dbReference type="Proteomes" id="UP000031668">
    <property type="component" value="Unassembled WGS sequence"/>
</dbReference>
<proteinExistence type="predicted"/>
<evidence type="ECO:0000313" key="1">
    <source>
        <dbReference type="EMBL" id="KII62491.1"/>
    </source>
</evidence>
<reference evidence="1 2" key="1">
    <citation type="journal article" date="2014" name="Genome Biol. Evol.">
        <title>The genome of the myxosporean Thelohanellus kitauei shows adaptations to nutrient acquisition within its fish host.</title>
        <authorList>
            <person name="Yang Y."/>
            <person name="Xiong J."/>
            <person name="Zhou Z."/>
            <person name="Huo F."/>
            <person name="Miao W."/>
            <person name="Ran C."/>
            <person name="Liu Y."/>
            <person name="Zhang J."/>
            <person name="Feng J."/>
            <person name="Wang M."/>
            <person name="Wang M."/>
            <person name="Wang L."/>
            <person name="Yao B."/>
        </authorList>
    </citation>
    <scope>NUCLEOTIDE SEQUENCE [LARGE SCALE GENOMIC DNA]</scope>
    <source>
        <strain evidence="1">Wuqing</strain>
    </source>
</reference>
<organism evidence="1 2">
    <name type="scientific">Thelohanellus kitauei</name>
    <name type="common">Myxosporean</name>
    <dbReference type="NCBI Taxonomy" id="669202"/>
    <lineage>
        <taxon>Eukaryota</taxon>
        <taxon>Metazoa</taxon>
        <taxon>Cnidaria</taxon>
        <taxon>Myxozoa</taxon>
        <taxon>Myxosporea</taxon>
        <taxon>Bivalvulida</taxon>
        <taxon>Platysporina</taxon>
        <taxon>Myxobolidae</taxon>
        <taxon>Thelohanellus</taxon>
    </lineage>
</organism>
<accession>A0A0C2MLJ8</accession>
<evidence type="ECO:0000313" key="2">
    <source>
        <dbReference type="Proteomes" id="UP000031668"/>
    </source>
</evidence>
<gene>
    <name evidence="1" type="ORF">RF11_15534</name>
</gene>
<keyword evidence="2" id="KW-1185">Reference proteome</keyword>
<dbReference type="EMBL" id="JWZT01004963">
    <property type="protein sequence ID" value="KII62491.1"/>
    <property type="molecule type" value="Genomic_DNA"/>
</dbReference>
<dbReference type="AlphaFoldDB" id="A0A0C2MLJ8"/>
<sequence length="197" mass="22525">MRLSMRTVFKHVPAQSHIDYVVSIIKASAGDYSRIESCLFFVSGMITDTLFPVDFHEILDMILKCPTDAPSPLIEIYCKFLKDFTDHFDRQKKSSDVPTRIYDSIFRWLAQVPGSATKILGYEVDYSQCTYDKVKKDLQFINNIIVFCSELSVVETLGKFMADMITNMVIEDSDDIIGVFGSLVNFYSHELLQVSRV</sequence>
<protein>
    <submittedName>
        <fullName evidence="1">Uncharacterized protein</fullName>
    </submittedName>
</protein>
<comment type="caution">
    <text evidence="1">The sequence shown here is derived from an EMBL/GenBank/DDBJ whole genome shotgun (WGS) entry which is preliminary data.</text>
</comment>